<dbReference type="PANTHER" id="PTHR21521">
    <property type="entry name" value="AMUN, ISOFORM A"/>
    <property type="match status" value="1"/>
</dbReference>
<gene>
    <name evidence="2" type="ORF">BDU57DRAFT_70503</name>
</gene>
<evidence type="ECO:0000313" key="2">
    <source>
        <dbReference type="EMBL" id="KAF1922057.1"/>
    </source>
</evidence>
<sequence length="257" mass="28965">MSSHNINTISLQSFKNVLLRYASAVPDKLRDLDVYRYSIIPDAYAERSPSKHLTRTEVEQLVEWKLKHGTFRPKLLQLVQSNTPDSVQETTLAAFELLPDVTKALKVLTDLKGIGPATASLLLSVASPDKVPFFSDELFRWCMWNEPGAPKGWQRKIKYTAKEYESLLAEVRALRTRLGVRAVDAEKVAWALGKEAIDVDDDTEVNPSVGSEEKEYPLKEARELLDEAKPEPEVTKGTKRKAKPVTEGARKSMRTKK</sequence>
<keyword evidence="3" id="KW-1185">Reference proteome</keyword>
<evidence type="ECO:0000313" key="3">
    <source>
        <dbReference type="Proteomes" id="UP000800096"/>
    </source>
</evidence>
<dbReference type="AlphaFoldDB" id="A0A6A5R884"/>
<dbReference type="EMBL" id="ML979132">
    <property type="protein sequence ID" value="KAF1922057.1"/>
    <property type="molecule type" value="Genomic_DNA"/>
</dbReference>
<dbReference type="OrthoDB" id="8249012at2759"/>
<feature type="region of interest" description="Disordered" evidence="1">
    <location>
        <begin position="201"/>
        <end position="257"/>
    </location>
</feature>
<evidence type="ECO:0000256" key="1">
    <source>
        <dbReference type="SAM" id="MobiDB-lite"/>
    </source>
</evidence>
<accession>A0A6A5R884</accession>
<name>A0A6A5R884_AMPQU</name>
<dbReference type="PANTHER" id="PTHR21521:SF0">
    <property type="entry name" value="AMUN, ISOFORM A"/>
    <property type="match status" value="1"/>
</dbReference>
<feature type="compositionally biased region" description="Basic and acidic residues" evidence="1">
    <location>
        <begin position="211"/>
        <end position="236"/>
    </location>
</feature>
<protein>
    <submittedName>
        <fullName evidence="2">Uncharacterized protein</fullName>
    </submittedName>
</protein>
<dbReference type="Proteomes" id="UP000800096">
    <property type="component" value="Unassembled WGS sequence"/>
</dbReference>
<organism evidence="2 3">
    <name type="scientific">Ampelomyces quisqualis</name>
    <name type="common">Powdery mildew agent</name>
    <dbReference type="NCBI Taxonomy" id="50730"/>
    <lineage>
        <taxon>Eukaryota</taxon>
        <taxon>Fungi</taxon>
        <taxon>Dikarya</taxon>
        <taxon>Ascomycota</taxon>
        <taxon>Pezizomycotina</taxon>
        <taxon>Dothideomycetes</taxon>
        <taxon>Pleosporomycetidae</taxon>
        <taxon>Pleosporales</taxon>
        <taxon>Pleosporineae</taxon>
        <taxon>Phaeosphaeriaceae</taxon>
        <taxon>Ampelomyces</taxon>
    </lineage>
</organism>
<reference evidence="2" key="1">
    <citation type="journal article" date="2020" name="Stud. Mycol.">
        <title>101 Dothideomycetes genomes: a test case for predicting lifestyles and emergence of pathogens.</title>
        <authorList>
            <person name="Haridas S."/>
            <person name="Albert R."/>
            <person name="Binder M."/>
            <person name="Bloem J."/>
            <person name="Labutti K."/>
            <person name="Salamov A."/>
            <person name="Andreopoulos B."/>
            <person name="Baker S."/>
            <person name="Barry K."/>
            <person name="Bills G."/>
            <person name="Bluhm B."/>
            <person name="Cannon C."/>
            <person name="Castanera R."/>
            <person name="Culley D."/>
            <person name="Daum C."/>
            <person name="Ezra D."/>
            <person name="Gonzalez J."/>
            <person name="Henrissat B."/>
            <person name="Kuo A."/>
            <person name="Liang C."/>
            <person name="Lipzen A."/>
            <person name="Lutzoni F."/>
            <person name="Magnuson J."/>
            <person name="Mondo S."/>
            <person name="Nolan M."/>
            <person name="Ohm R."/>
            <person name="Pangilinan J."/>
            <person name="Park H.-J."/>
            <person name="Ramirez L."/>
            <person name="Alfaro M."/>
            <person name="Sun H."/>
            <person name="Tritt A."/>
            <person name="Yoshinaga Y."/>
            <person name="Zwiers L.-H."/>
            <person name="Turgeon B."/>
            <person name="Goodwin S."/>
            <person name="Spatafora J."/>
            <person name="Crous P."/>
            <person name="Grigoriev I."/>
        </authorList>
    </citation>
    <scope>NUCLEOTIDE SEQUENCE</scope>
    <source>
        <strain evidence="2">HMLAC05119</strain>
    </source>
</reference>
<proteinExistence type="predicted"/>